<evidence type="ECO:0000256" key="2">
    <source>
        <dbReference type="SAM" id="SignalP"/>
    </source>
</evidence>
<protein>
    <submittedName>
        <fullName evidence="3">Uncharacterized protein</fullName>
    </submittedName>
</protein>
<name>A0A2S9JTU8_9SPHI</name>
<dbReference type="OrthoDB" id="713553at2"/>
<evidence type="ECO:0000313" key="3">
    <source>
        <dbReference type="EMBL" id="PRD56704.1"/>
    </source>
</evidence>
<organism evidence="3 4">
    <name type="scientific">Sphingobacterium gobiense</name>
    <dbReference type="NCBI Taxonomy" id="1382456"/>
    <lineage>
        <taxon>Bacteria</taxon>
        <taxon>Pseudomonadati</taxon>
        <taxon>Bacteroidota</taxon>
        <taxon>Sphingobacteriia</taxon>
        <taxon>Sphingobacteriales</taxon>
        <taxon>Sphingobacteriaceae</taxon>
        <taxon>Sphingobacterium</taxon>
    </lineage>
</organism>
<sequence>MSTLKKYWLRAITAFTLALGVMYFAQAFDRKSEEKESTKVTTVFHYVGDDTSEGAFANPDNWEEGSSPSTIPCGSGQNKPCEKSATDKDELTDMLEGRSNSDILNDPTFSTRQ</sequence>
<feature type="compositionally biased region" description="Polar residues" evidence="1">
    <location>
        <begin position="98"/>
        <end position="113"/>
    </location>
</feature>
<evidence type="ECO:0000256" key="1">
    <source>
        <dbReference type="SAM" id="MobiDB-lite"/>
    </source>
</evidence>
<proteinExistence type="predicted"/>
<reference evidence="3 4" key="1">
    <citation type="submission" date="2018-02" db="EMBL/GenBank/DDBJ databases">
        <title>The draft genome of Sphingobacterium gobiense H7.</title>
        <authorList>
            <person name="Li L."/>
            <person name="Liu L."/>
            <person name="Zhang X."/>
            <person name="Wang T."/>
            <person name="Liang L."/>
        </authorList>
    </citation>
    <scope>NUCLEOTIDE SEQUENCE [LARGE SCALE GENOMIC DNA]</scope>
    <source>
        <strain evidence="3 4">ACCC 05757</strain>
    </source>
</reference>
<comment type="caution">
    <text evidence="3">The sequence shown here is derived from an EMBL/GenBank/DDBJ whole genome shotgun (WGS) entry which is preliminary data.</text>
</comment>
<feature type="signal peptide" evidence="2">
    <location>
        <begin position="1"/>
        <end position="27"/>
    </location>
</feature>
<keyword evidence="2" id="KW-0732">Signal</keyword>
<feature type="compositionally biased region" description="Polar residues" evidence="1">
    <location>
        <begin position="64"/>
        <end position="78"/>
    </location>
</feature>
<gene>
    <name evidence="3" type="ORF">C5749_05590</name>
</gene>
<evidence type="ECO:0000313" key="4">
    <source>
        <dbReference type="Proteomes" id="UP000238642"/>
    </source>
</evidence>
<feature type="chain" id="PRO_5015522801" evidence="2">
    <location>
        <begin position="28"/>
        <end position="113"/>
    </location>
</feature>
<keyword evidence="4" id="KW-1185">Reference proteome</keyword>
<dbReference type="AlphaFoldDB" id="A0A2S9JTU8"/>
<feature type="compositionally biased region" description="Basic and acidic residues" evidence="1">
    <location>
        <begin position="80"/>
        <end position="91"/>
    </location>
</feature>
<accession>A0A2S9JTU8</accession>
<dbReference type="RefSeq" id="WP_105723765.1">
    <property type="nucleotide sequence ID" value="NZ_PVBS01000001.1"/>
</dbReference>
<dbReference type="EMBL" id="PVBS01000001">
    <property type="protein sequence ID" value="PRD56704.1"/>
    <property type="molecule type" value="Genomic_DNA"/>
</dbReference>
<feature type="region of interest" description="Disordered" evidence="1">
    <location>
        <begin position="50"/>
        <end position="113"/>
    </location>
</feature>
<dbReference type="Proteomes" id="UP000238642">
    <property type="component" value="Unassembled WGS sequence"/>
</dbReference>